<gene>
    <name evidence="1" type="ORF">OB236_34410</name>
</gene>
<sequence>MRDIQLLHKGKVYHGRIGYDQPDMMEVETLKPVEFARGDKVLCFDFQRRQPTKVLYASSTKLILATAESELFNIGKRPEKAYEDFMNDNMEPIKSFKLNTYATLNDDFKITAVRISNVSQIGIGLEVNDFSIKLNHVYDTKIFCDDECIMPKIIVRYAHILERTIRYGAEIHQISASDLNKFQYYVATQQFKQLMHA</sequence>
<accession>A0ABT2URH1</accession>
<reference evidence="1 2" key="1">
    <citation type="submission" date="2022-09" db="EMBL/GenBank/DDBJ databases">
        <authorList>
            <person name="Han X.L."/>
            <person name="Wang Q."/>
            <person name="Lu T."/>
        </authorList>
    </citation>
    <scope>NUCLEOTIDE SEQUENCE [LARGE SCALE GENOMIC DNA]</scope>
    <source>
        <strain evidence="1 2">WQ 127069</strain>
    </source>
</reference>
<evidence type="ECO:0000313" key="2">
    <source>
        <dbReference type="Proteomes" id="UP001652445"/>
    </source>
</evidence>
<organism evidence="1 2">
    <name type="scientific">Paenibacillus baimaensis</name>
    <dbReference type="NCBI Taxonomy" id="2982185"/>
    <lineage>
        <taxon>Bacteria</taxon>
        <taxon>Bacillati</taxon>
        <taxon>Bacillota</taxon>
        <taxon>Bacilli</taxon>
        <taxon>Bacillales</taxon>
        <taxon>Paenibacillaceae</taxon>
        <taxon>Paenibacillus</taxon>
    </lineage>
</organism>
<dbReference type="Proteomes" id="UP001652445">
    <property type="component" value="Unassembled WGS sequence"/>
</dbReference>
<dbReference type="EMBL" id="JAOQIO010000115">
    <property type="protein sequence ID" value="MCU6797234.1"/>
    <property type="molecule type" value="Genomic_DNA"/>
</dbReference>
<proteinExistence type="predicted"/>
<comment type="caution">
    <text evidence="1">The sequence shown here is derived from an EMBL/GenBank/DDBJ whole genome shotgun (WGS) entry which is preliminary data.</text>
</comment>
<evidence type="ECO:0000313" key="1">
    <source>
        <dbReference type="EMBL" id="MCU6797234.1"/>
    </source>
</evidence>
<evidence type="ECO:0008006" key="3">
    <source>
        <dbReference type="Google" id="ProtNLM"/>
    </source>
</evidence>
<dbReference type="RefSeq" id="WP_262688044.1">
    <property type="nucleotide sequence ID" value="NZ_JAOQIO010000115.1"/>
</dbReference>
<protein>
    <recommendedName>
        <fullName evidence="3">PilZ domain-containing protein</fullName>
    </recommendedName>
</protein>
<keyword evidence="2" id="KW-1185">Reference proteome</keyword>
<name>A0ABT2URH1_9BACL</name>